<dbReference type="Pfam" id="PF10120">
    <property type="entry name" value="ThiN"/>
    <property type="match status" value="1"/>
</dbReference>
<dbReference type="SUPFAM" id="SSF53639">
    <property type="entry name" value="AraD/HMP-PK domain-like"/>
    <property type="match status" value="1"/>
</dbReference>
<dbReference type="GO" id="GO:0009228">
    <property type="term" value="P:thiamine biosynthetic process"/>
    <property type="evidence" value="ECO:0007669"/>
    <property type="project" value="InterPro"/>
</dbReference>
<dbReference type="Gene3D" id="3.40.1190.20">
    <property type="match status" value="1"/>
</dbReference>
<dbReference type="FunFam" id="3.40.1190.20:FF:000003">
    <property type="entry name" value="Phosphomethylpyrimidine kinase ThiD"/>
    <property type="match status" value="1"/>
</dbReference>
<dbReference type="EC" id="2.7.4.7" evidence="7"/>
<comment type="caution">
    <text evidence="8">The sequence shown here is derived from an EMBL/GenBank/DDBJ whole genome shotgun (WGS) entry which is preliminary data.</text>
</comment>
<dbReference type="InterPro" id="IPR013749">
    <property type="entry name" value="PM/HMP-P_kinase-1"/>
</dbReference>
<organism evidence="8 9">
    <name type="scientific">Candidatus Syntropharchaeum butanivorans</name>
    <dbReference type="NCBI Taxonomy" id="1839936"/>
    <lineage>
        <taxon>Archaea</taxon>
        <taxon>Methanobacteriati</taxon>
        <taxon>Methanobacteriota</taxon>
        <taxon>Stenosarchaea group</taxon>
        <taxon>Methanomicrobia</taxon>
        <taxon>Methanosarcinales</taxon>
        <taxon>ANME-2 cluster</taxon>
        <taxon>Candidatus Syntropharchaeum</taxon>
    </lineage>
</organism>
<feature type="domain" description="Thiamine-phosphate synthase ThiN" evidence="6">
    <location>
        <begin position="274"/>
        <end position="436"/>
    </location>
</feature>
<dbReference type="EMBL" id="DRIE01000104">
    <property type="protein sequence ID" value="HEC57443.1"/>
    <property type="molecule type" value="Genomic_DNA"/>
</dbReference>
<evidence type="ECO:0000313" key="9">
    <source>
        <dbReference type="Proteomes" id="UP000185779"/>
    </source>
</evidence>
<feature type="domain" description="Pyridoxamine kinase/Phosphomethylpyrimidine kinase" evidence="5">
    <location>
        <begin position="14"/>
        <end position="256"/>
    </location>
</feature>
<keyword evidence="1 8" id="KW-0808">Transferase</keyword>
<keyword evidence="2" id="KW-0547">Nucleotide-binding</keyword>
<evidence type="ECO:0000256" key="3">
    <source>
        <dbReference type="ARBA" id="ARBA00022777"/>
    </source>
</evidence>
<accession>A0A1F2P637</accession>
<dbReference type="Gene3D" id="3.40.225.10">
    <property type="entry name" value="Class II aldolase/adducin N-terminal domain"/>
    <property type="match status" value="1"/>
</dbReference>
<dbReference type="GO" id="GO:0005524">
    <property type="term" value="F:ATP binding"/>
    <property type="evidence" value="ECO:0007669"/>
    <property type="project" value="UniProtKB-KW"/>
</dbReference>
<dbReference type="AlphaFoldDB" id="A0A1F2P637"/>
<keyword evidence="4" id="KW-0067">ATP-binding</keyword>
<dbReference type="PANTHER" id="PTHR20858:SF17">
    <property type="entry name" value="HYDROXYMETHYLPYRIMIDINE_PHOSPHOMETHYLPYRIMIDINE KINASE THI20-RELATED"/>
    <property type="match status" value="1"/>
</dbReference>
<protein>
    <submittedName>
        <fullName evidence="7">Bifunctional hydroxymethylpyrimidine kinase/phosphomethylpyrimidine kinase</fullName>
        <ecNumber evidence="7">2.7.1.49</ecNumber>
        <ecNumber evidence="7">2.7.4.7</ecNumber>
    </submittedName>
    <submittedName>
        <fullName evidence="8">Phosphomethylpyrimidine kinase type-2 domain protein</fullName>
        <ecNumber evidence="8">2.-.-.-</ecNumber>
    </submittedName>
</protein>
<evidence type="ECO:0000256" key="2">
    <source>
        <dbReference type="ARBA" id="ARBA00022741"/>
    </source>
</evidence>
<dbReference type="PATRIC" id="fig|1839936.3.peg.43"/>
<dbReference type="CDD" id="cd01169">
    <property type="entry name" value="HMPP_kinase"/>
    <property type="match status" value="1"/>
</dbReference>
<dbReference type="NCBIfam" id="TIGR00097">
    <property type="entry name" value="HMP-P_kinase"/>
    <property type="match status" value="1"/>
</dbReference>
<dbReference type="Proteomes" id="UP000185779">
    <property type="component" value="Unassembled WGS sequence"/>
</dbReference>
<sequence length="443" mass="47429">MSHGGVLLTVGGSDPSAGAGIQADIKTFEVMGVYGASVITSVTVQNTVSFIRRYDLPPDLIRSQIRAIMEDMDVRLAKVGMLGGSDVIKLVAEELSGFRVPFILDPVIKSSTGGVLLDTDALETLKTELLPHAYLVTPNIPEAEMLTGIEIRAIEDERAAAIAIKKIGAENVIITGGHLEGADLLLDQDGRFSTIGGELGLIEGDWHGTGCTYTAALAANLATGKSLIDAANAAKRFVVDAMRFAHPVGKGLIPLNHAGRLIRDRDRYLVLEDVKAAVDEVLRHNFVPFLPEVGSNIAVAIPGAATRDDVAAVSGRIVRCGNRAVQVGPVEFGASDHIARVILAMMRFDPAMRACCNVRYSDEIIRACSDIGLEMAEFVREDEPEGERTMDWGVRSVIERLGHVPDVIYDLGGMGKEPMIRITGKEGKDLVSKVVKLIGALES</sequence>
<proteinExistence type="predicted"/>
<dbReference type="GO" id="GO:0008972">
    <property type="term" value="F:phosphomethylpyrimidine kinase activity"/>
    <property type="evidence" value="ECO:0007669"/>
    <property type="project" value="UniProtKB-EC"/>
</dbReference>
<evidence type="ECO:0000313" key="7">
    <source>
        <dbReference type="EMBL" id="HEC57443.1"/>
    </source>
</evidence>
<dbReference type="EC" id="2.-.-.-" evidence="8"/>
<evidence type="ECO:0000259" key="5">
    <source>
        <dbReference type="Pfam" id="PF08543"/>
    </source>
</evidence>
<dbReference type="PANTHER" id="PTHR20858">
    <property type="entry name" value="PHOSPHOMETHYLPYRIMIDINE KINASE"/>
    <property type="match status" value="1"/>
</dbReference>
<keyword evidence="3 8" id="KW-0418">Kinase</keyword>
<dbReference type="InterPro" id="IPR004399">
    <property type="entry name" value="HMP/HMP-P_kinase_dom"/>
</dbReference>
<reference evidence="8 9" key="1">
    <citation type="submission" date="2016-05" db="EMBL/GenBank/DDBJ databases">
        <title>Microbial consortia oxidize butane by reversing methanogenesis.</title>
        <authorList>
            <person name="Laso-Perez R."/>
            <person name="Richter M."/>
            <person name="Wegener G."/>
            <person name="Musat F."/>
        </authorList>
    </citation>
    <scope>NUCLEOTIDE SEQUENCE [LARGE SCALE GENOMIC DNA]</scope>
    <source>
        <strain evidence="8">BOX1</strain>
    </source>
</reference>
<dbReference type="EC" id="2.7.1.49" evidence="7"/>
<dbReference type="EMBL" id="LYOR01000001">
    <property type="protein sequence ID" value="OFV66750.1"/>
    <property type="molecule type" value="Genomic_DNA"/>
</dbReference>
<dbReference type="GO" id="GO:0008902">
    <property type="term" value="F:hydroxymethylpyrimidine kinase activity"/>
    <property type="evidence" value="ECO:0007669"/>
    <property type="project" value="UniProtKB-EC"/>
</dbReference>
<evidence type="ECO:0000256" key="4">
    <source>
        <dbReference type="ARBA" id="ARBA00022840"/>
    </source>
</evidence>
<keyword evidence="9" id="KW-1185">Reference proteome</keyword>
<dbReference type="STRING" id="1839936.SBU_000043"/>
<evidence type="ECO:0000259" key="6">
    <source>
        <dbReference type="Pfam" id="PF10120"/>
    </source>
</evidence>
<dbReference type="InterPro" id="IPR019293">
    <property type="entry name" value="ThiN"/>
</dbReference>
<dbReference type="SUPFAM" id="SSF53613">
    <property type="entry name" value="Ribokinase-like"/>
    <property type="match status" value="1"/>
</dbReference>
<dbReference type="Proteomes" id="UP000885936">
    <property type="component" value="Unassembled WGS sequence"/>
</dbReference>
<evidence type="ECO:0000256" key="1">
    <source>
        <dbReference type="ARBA" id="ARBA00022679"/>
    </source>
</evidence>
<gene>
    <name evidence="7" type="primary">thiD</name>
    <name evidence="7" type="ORF">ENI32_06140</name>
    <name evidence="8" type="ORF">SBU_000043</name>
</gene>
<dbReference type="GO" id="GO:0005829">
    <property type="term" value="C:cytosol"/>
    <property type="evidence" value="ECO:0007669"/>
    <property type="project" value="TreeGrafter"/>
</dbReference>
<dbReference type="InterPro" id="IPR036409">
    <property type="entry name" value="Aldolase_II/adducin_N_sf"/>
</dbReference>
<dbReference type="Pfam" id="PF08543">
    <property type="entry name" value="Phos_pyr_kin"/>
    <property type="match status" value="1"/>
</dbReference>
<name>A0A1F2P637_9EURY</name>
<dbReference type="InterPro" id="IPR029056">
    <property type="entry name" value="Ribokinase-like"/>
</dbReference>
<evidence type="ECO:0000313" key="8">
    <source>
        <dbReference type="EMBL" id="OFV66750.1"/>
    </source>
</evidence>
<reference evidence="7" key="2">
    <citation type="journal article" date="2020" name="mSystems">
        <title>Genome- and Community-Level Interaction Insights into Carbon Utilization and Element Cycling Functions of Hydrothermarchaeota in Hydrothermal Sediment.</title>
        <authorList>
            <person name="Zhou Z."/>
            <person name="Liu Y."/>
            <person name="Xu W."/>
            <person name="Pan J."/>
            <person name="Luo Z.H."/>
            <person name="Li M."/>
        </authorList>
    </citation>
    <scope>NUCLEOTIDE SEQUENCE [LARGE SCALE GENOMIC DNA]</scope>
    <source>
        <strain evidence="7">HyVt-386</strain>
    </source>
</reference>